<dbReference type="InterPro" id="IPR033704">
    <property type="entry name" value="dUTPase_trimeric"/>
</dbReference>
<dbReference type="InterPro" id="IPR036157">
    <property type="entry name" value="dUTPase-like_sf"/>
</dbReference>
<dbReference type="SUPFAM" id="SSF51283">
    <property type="entry name" value="dUTPase-like"/>
    <property type="match status" value="1"/>
</dbReference>
<gene>
    <name evidence="4" type="ORF">RIB2604_02301500</name>
</gene>
<dbReference type="Pfam" id="PF22769">
    <property type="entry name" value="DCD"/>
    <property type="match status" value="1"/>
</dbReference>
<keyword evidence="2" id="KW-0546">Nucleotide metabolism</keyword>
<accession>A0A146FS11</accession>
<organism evidence="4 5">
    <name type="scientific">Aspergillus kawachii</name>
    <name type="common">White koji mold</name>
    <name type="synonym">Aspergillus awamori var. kawachi</name>
    <dbReference type="NCBI Taxonomy" id="1069201"/>
    <lineage>
        <taxon>Eukaryota</taxon>
        <taxon>Fungi</taxon>
        <taxon>Dikarya</taxon>
        <taxon>Ascomycota</taxon>
        <taxon>Pezizomycotina</taxon>
        <taxon>Eurotiomycetes</taxon>
        <taxon>Eurotiomycetidae</taxon>
        <taxon>Eurotiales</taxon>
        <taxon>Aspergillaceae</taxon>
        <taxon>Aspergillus</taxon>
        <taxon>Aspergillus subgen. Circumdati</taxon>
    </lineage>
</organism>
<dbReference type="Proteomes" id="UP000075230">
    <property type="component" value="Unassembled WGS sequence"/>
</dbReference>
<proteinExistence type="predicted"/>
<dbReference type="NCBIfam" id="NF002598">
    <property type="entry name" value="PRK02253.1"/>
    <property type="match status" value="1"/>
</dbReference>
<dbReference type="VEuPathDB" id="FungiDB:ASPFODRAFT_143499"/>
<dbReference type="AlphaFoldDB" id="A0A146FS11"/>
<evidence type="ECO:0000256" key="3">
    <source>
        <dbReference type="SAM" id="Phobius"/>
    </source>
</evidence>
<name>A0A146FS11_ASPKA</name>
<keyword evidence="1" id="KW-0378">Hydrolase</keyword>
<keyword evidence="3" id="KW-1133">Transmembrane helix</keyword>
<dbReference type="PANTHER" id="PTHR42680:SF3">
    <property type="entry name" value="DCTP DEAMINASE"/>
    <property type="match status" value="1"/>
</dbReference>
<comment type="caution">
    <text evidence="4">The sequence shown here is derived from an EMBL/GenBank/DDBJ whole genome shotgun (WGS) entry which is preliminary data.</text>
</comment>
<reference evidence="4 5" key="1">
    <citation type="journal article" date="2016" name="DNA Res.">
        <title>Genome sequence of Aspergillus luchuensis NBRC 4314.</title>
        <authorList>
            <person name="Yamada O."/>
            <person name="Machida M."/>
            <person name="Hosoyama A."/>
            <person name="Goto M."/>
            <person name="Takahashi T."/>
            <person name="Futagami T."/>
            <person name="Yamagata Y."/>
            <person name="Takeuchi M."/>
            <person name="Kobayashi T."/>
            <person name="Koike H."/>
            <person name="Abe K."/>
            <person name="Asai K."/>
            <person name="Arita M."/>
            <person name="Fujita N."/>
            <person name="Fukuda K."/>
            <person name="Higa K."/>
            <person name="Horikawa H."/>
            <person name="Ishikawa T."/>
            <person name="Jinno K."/>
            <person name="Kato Y."/>
            <person name="Kirimura K."/>
            <person name="Mizutani O."/>
            <person name="Nakasone K."/>
            <person name="Sano M."/>
            <person name="Shiraishi Y."/>
            <person name="Tsukahara M."/>
            <person name="Gomi K."/>
        </authorList>
    </citation>
    <scope>NUCLEOTIDE SEQUENCE [LARGE SCALE GENOMIC DNA]</scope>
    <source>
        <strain evidence="4 5">RIB 2604</strain>
    </source>
</reference>
<protein>
    <submittedName>
        <fullName evidence="4">dUTPase</fullName>
    </submittedName>
</protein>
<evidence type="ECO:0000313" key="5">
    <source>
        <dbReference type="Proteomes" id="UP000075230"/>
    </source>
</evidence>
<evidence type="ECO:0000256" key="2">
    <source>
        <dbReference type="ARBA" id="ARBA00023080"/>
    </source>
</evidence>
<sequence length="243" mass="26314">MILSGLEVVTRQLVQNLRGATQQQPCGIDLTLRQISKWTSAATIDFDNTKRQAARTSILPFENTSHAVTLPPGAYLVDFNETVHVPRDCMGSIFARSSLWRSGVGITAGVVDAGYEGALGALMEVKNPHGVVLYRDAKLAQIVFEELSEEVEGYSGIYQASTSSVGRDGTDEAGIGTLDDIVARPATQVWHGVFLPRTINFELDQRLPNGLPIQCVATGMFGPIAILQLGVPLTLIGSFWRRS</sequence>
<reference evidence="5" key="2">
    <citation type="submission" date="2016-02" db="EMBL/GenBank/DDBJ databases">
        <title>Genome sequencing of Aspergillus luchuensis NBRC 4314.</title>
        <authorList>
            <person name="Yamada O."/>
        </authorList>
    </citation>
    <scope>NUCLEOTIDE SEQUENCE [LARGE SCALE GENOMIC DNA]</scope>
    <source>
        <strain evidence="5">RIB 2604</strain>
    </source>
</reference>
<evidence type="ECO:0000256" key="1">
    <source>
        <dbReference type="ARBA" id="ARBA00022801"/>
    </source>
</evidence>
<evidence type="ECO:0000313" key="4">
    <source>
        <dbReference type="EMBL" id="GAT27793.1"/>
    </source>
</evidence>
<dbReference type="InterPro" id="IPR011962">
    <property type="entry name" value="dCTP_deaminase"/>
</dbReference>
<keyword evidence="3" id="KW-0472">Membrane</keyword>
<dbReference type="GO" id="GO:0006229">
    <property type="term" value="P:dUTP biosynthetic process"/>
    <property type="evidence" value="ECO:0007669"/>
    <property type="project" value="InterPro"/>
</dbReference>
<feature type="transmembrane region" description="Helical" evidence="3">
    <location>
        <begin position="220"/>
        <end position="240"/>
    </location>
</feature>
<keyword evidence="3" id="KW-0812">Transmembrane</keyword>
<dbReference type="EMBL" id="BCWF01000023">
    <property type="protein sequence ID" value="GAT27793.1"/>
    <property type="molecule type" value="Genomic_DNA"/>
</dbReference>
<dbReference type="GO" id="GO:0008829">
    <property type="term" value="F:dCTP deaminase activity"/>
    <property type="evidence" value="ECO:0007669"/>
    <property type="project" value="InterPro"/>
</dbReference>
<dbReference type="CDD" id="cd07557">
    <property type="entry name" value="trimeric_dUTPase"/>
    <property type="match status" value="1"/>
</dbReference>
<dbReference type="Gene3D" id="2.70.40.10">
    <property type="match status" value="1"/>
</dbReference>
<dbReference type="PANTHER" id="PTHR42680">
    <property type="entry name" value="DCTP DEAMINASE"/>
    <property type="match status" value="1"/>
</dbReference>